<dbReference type="InterPro" id="IPR005702">
    <property type="entry name" value="Wzc-like_C"/>
</dbReference>
<accession>M5EHD1</accession>
<dbReference type="SUPFAM" id="SSF52540">
    <property type="entry name" value="P-loop containing nucleoside triphosphate hydrolases"/>
    <property type="match status" value="1"/>
</dbReference>
<dbReference type="AlphaFoldDB" id="M5EHD1"/>
<dbReference type="InterPro" id="IPR033756">
    <property type="entry name" value="YlxH/NBP35"/>
</dbReference>
<dbReference type="GO" id="GO:0004715">
    <property type="term" value="F:non-membrane spanning protein tyrosine kinase activity"/>
    <property type="evidence" value="ECO:0007669"/>
    <property type="project" value="UniProtKB-EC"/>
</dbReference>
<dbReference type="GO" id="GO:0042802">
    <property type="term" value="F:identical protein binding"/>
    <property type="evidence" value="ECO:0007669"/>
    <property type="project" value="UniProtKB-ARBA"/>
</dbReference>
<dbReference type="Gene3D" id="3.40.50.300">
    <property type="entry name" value="P-loop containing nucleotide triphosphate hydrolases"/>
    <property type="match status" value="1"/>
</dbReference>
<dbReference type="InterPro" id="IPR027417">
    <property type="entry name" value="P-loop_NTPase"/>
</dbReference>
<evidence type="ECO:0000313" key="10">
    <source>
        <dbReference type="Proteomes" id="UP000012063"/>
    </source>
</evidence>
<dbReference type="PANTHER" id="PTHR32309:SF13">
    <property type="entry name" value="FERRIC ENTEROBACTIN TRANSPORT PROTEIN FEPE"/>
    <property type="match status" value="1"/>
</dbReference>
<proteinExistence type="inferred from homology"/>
<gene>
    <name evidence="9" type="ORF">HSACCH_02385</name>
</gene>
<dbReference type="EMBL" id="CAUI01000023">
    <property type="protein sequence ID" value="CCU80874.1"/>
    <property type="molecule type" value="Genomic_DNA"/>
</dbReference>
<keyword evidence="7" id="KW-0829">Tyrosine-protein kinase</keyword>
<name>M5EHD1_9FIRM</name>
<dbReference type="RefSeq" id="WP_005490162.1">
    <property type="nucleotide sequence ID" value="NZ_CAUI01000023.1"/>
</dbReference>
<dbReference type="FunFam" id="3.40.50.300:FF:000527">
    <property type="entry name" value="Tyrosine-protein kinase etk"/>
    <property type="match status" value="1"/>
</dbReference>
<dbReference type="EC" id="2.7.10.2" evidence="2"/>
<dbReference type="eggNOG" id="COG0489">
    <property type="taxonomic scope" value="Bacteria"/>
</dbReference>
<dbReference type="FunCoup" id="M5EHD1">
    <property type="interactions" value="23"/>
</dbReference>
<keyword evidence="10" id="KW-1185">Reference proteome</keyword>
<dbReference type="Proteomes" id="UP000012063">
    <property type="component" value="Unassembled WGS sequence"/>
</dbReference>
<comment type="catalytic activity">
    <reaction evidence="8">
        <text>L-tyrosyl-[protein] + ATP = O-phospho-L-tyrosyl-[protein] + ADP + H(+)</text>
        <dbReference type="Rhea" id="RHEA:10596"/>
        <dbReference type="Rhea" id="RHEA-COMP:10136"/>
        <dbReference type="Rhea" id="RHEA-COMP:20101"/>
        <dbReference type="ChEBI" id="CHEBI:15378"/>
        <dbReference type="ChEBI" id="CHEBI:30616"/>
        <dbReference type="ChEBI" id="CHEBI:46858"/>
        <dbReference type="ChEBI" id="CHEBI:61978"/>
        <dbReference type="ChEBI" id="CHEBI:456216"/>
        <dbReference type="EC" id="2.7.10.2"/>
    </reaction>
</comment>
<evidence type="ECO:0000256" key="3">
    <source>
        <dbReference type="ARBA" id="ARBA00022679"/>
    </source>
</evidence>
<dbReference type="STRING" id="1293054.HSACCH_02385"/>
<dbReference type="Pfam" id="PF10609">
    <property type="entry name" value="ParA"/>
    <property type="match status" value="1"/>
</dbReference>
<evidence type="ECO:0000256" key="2">
    <source>
        <dbReference type="ARBA" id="ARBA00011903"/>
    </source>
</evidence>
<keyword evidence="4" id="KW-0547">Nucleotide-binding</keyword>
<keyword evidence="3 9" id="KW-0808">Transferase</keyword>
<evidence type="ECO:0000256" key="6">
    <source>
        <dbReference type="ARBA" id="ARBA00022840"/>
    </source>
</evidence>
<evidence type="ECO:0000256" key="4">
    <source>
        <dbReference type="ARBA" id="ARBA00022741"/>
    </source>
</evidence>
<organism evidence="9 10">
    <name type="scientific">Halanaerobium saccharolyticum subsp. saccharolyticum DSM 6643</name>
    <dbReference type="NCBI Taxonomy" id="1293054"/>
    <lineage>
        <taxon>Bacteria</taxon>
        <taxon>Bacillati</taxon>
        <taxon>Bacillota</taxon>
        <taxon>Clostridia</taxon>
        <taxon>Halanaerobiales</taxon>
        <taxon>Halanaerobiaceae</taxon>
        <taxon>Halanaerobium</taxon>
    </lineage>
</organism>
<keyword evidence="5 9" id="KW-0418">Kinase</keyword>
<sequence length="238" mass="26610">MAINNKKQESANADNLVTLHHQKSPATEAFRTIRTNLQFMSPDKKLEVMMVTGSEAGIGKSTISSNLVLTFSMTGENVFLIDTDMRKPRLHKIFGIPNFQGLSSYLSGEKNNLEELMVKHEETGTLLLPSGPIPPNPSEMLNSNKMEKLLKECRKKAEITIIDAPPLLPVTDAVLLSNKVDGVILVAETNKTKKEVFIKGKERLEQVNANILGTVLNKYPVNNSSYNTYENYYYYGEE</sequence>
<protein>
    <recommendedName>
        <fullName evidence="2">non-specific protein-tyrosine kinase</fullName>
        <ecNumber evidence="2">2.7.10.2</ecNumber>
    </recommendedName>
</protein>
<comment type="caution">
    <text evidence="9">The sequence shown here is derived from an EMBL/GenBank/DDBJ whole genome shotgun (WGS) entry which is preliminary data.</text>
</comment>
<dbReference type="NCBIfam" id="TIGR01007">
    <property type="entry name" value="eps_fam"/>
    <property type="match status" value="1"/>
</dbReference>
<comment type="similarity">
    <text evidence="1">Belongs to the CpsD/CapB family.</text>
</comment>
<reference evidence="10" key="1">
    <citation type="journal article" date="2013" name="Genome Announc.">
        <title>Genome Sequence of Halanaerobium saccharolyticum subsp. saccharolyticum Strain DSM 6643T, a Halophilic Hydrogen-Producing Bacterium.</title>
        <authorList>
            <person name="Kivisto A."/>
            <person name="Larjo A."/>
            <person name="Ciranna A."/>
            <person name="Santala V."/>
            <person name="Roos C."/>
            <person name="Karp M."/>
        </authorList>
    </citation>
    <scope>NUCLEOTIDE SEQUENCE [LARGE SCALE GENOMIC DNA]</scope>
    <source>
        <strain evidence="10">DSM 6643</strain>
    </source>
</reference>
<evidence type="ECO:0000256" key="7">
    <source>
        <dbReference type="ARBA" id="ARBA00023137"/>
    </source>
</evidence>
<dbReference type="OrthoDB" id="9794577at2"/>
<dbReference type="GO" id="GO:0005524">
    <property type="term" value="F:ATP binding"/>
    <property type="evidence" value="ECO:0007669"/>
    <property type="project" value="UniProtKB-KW"/>
</dbReference>
<dbReference type="InterPro" id="IPR050445">
    <property type="entry name" value="Bact_polysacc_biosynth/exp"/>
</dbReference>
<dbReference type="CDD" id="cd05387">
    <property type="entry name" value="BY-kinase"/>
    <property type="match status" value="1"/>
</dbReference>
<dbReference type="GO" id="GO:0005886">
    <property type="term" value="C:plasma membrane"/>
    <property type="evidence" value="ECO:0007669"/>
    <property type="project" value="TreeGrafter"/>
</dbReference>
<evidence type="ECO:0000256" key="5">
    <source>
        <dbReference type="ARBA" id="ARBA00022777"/>
    </source>
</evidence>
<keyword evidence="6" id="KW-0067">ATP-binding</keyword>
<evidence type="ECO:0000313" key="9">
    <source>
        <dbReference type="EMBL" id="CCU80874.1"/>
    </source>
</evidence>
<evidence type="ECO:0000256" key="8">
    <source>
        <dbReference type="ARBA" id="ARBA00051245"/>
    </source>
</evidence>
<dbReference type="PANTHER" id="PTHR32309">
    <property type="entry name" value="TYROSINE-PROTEIN KINASE"/>
    <property type="match status" value="1"/>
</dbReference>
<evidence type="ECO:0000256" key="1">
    <source>
        <dbReference type="ARBA" id="ARBA00007316"/>
    </source>
</evidence>
<dbReference type="InParanoid" id="M5EHD1"/>